<dbReference type="Gene3D" id="1.10.357.10">
    <property type="entry name" value="Tetracycline Repressor, domain 2"/>
    <property type="match status" value="1"/>
</dbReference>
<sequence length="188" mass="22080">MDLRVKKTKQNIEDSFFILLEQHTLDELTVNELLATALINRSTFYTYYRDKYDLAEQIIAKYLKIAEKLLHIRFSASSNLQTIINEIYLEIQQYRTIYLLLFKLKTDKLDFASSFQRLLKAEAKNYLAHSELTAIEIDYIGEIYAAMIQTTISWSLTNNENQIEFILPLLKKSLLPLLEENTLNKQSK</sequence>
<dbReference type="Proteomes" id="UP000782705">
    <property type="component" value="Unassembled WGS sequence"/>
</dbReference>
<feature type="domain" description="HTH tetR-type" evidence="3">
    <location>
        <begin position="6"/>
        <end position="66"/>
    </location>
</feature>
<dbReference type="PANTHER" id="PTHR43479:SF7">
    <property type="entry name" value="TETR-FAMILY TRANSCRIPTIONAL REGULATOR"/>
    <property type="match status" value="1"/>
</dbReference>
<feature type="DNA-binding region" description="H-T-H motif" evidence="2">
    <location>
        <begin position="29"/>
        <end position="48"/>
    </location>
</feature>
<accession>A0ABQ6YZ06</accession>
<dbReference type="SUPFAM" id="SSF46689">
    <property type="entry name" value="Homeodomain-like"/>
    <property type="match status" value="1"/>
</dbReference>
<proteinExistence type="predicted"/>
<comment type="caution">
    <text evidence="4">The sequence shown here is derived from an EMBL/GenBank/DDBJ whole genome shotgun (WGS) entry which is preliminary data.</text>
</comment>
<dbReference type="InterPro" id="IPR050624">
    <property type="entry name" value="HTH-type_Tx_Regulator"/>
</dbReference>
<dbReference type="PANTHER" id="PTHR43479">
    <property type="entry name" value="ACREF/ENVCD OPERON REPRESSOR-RELATED"/>
    <property type="match status" value="1"/>
</dbReference>
<keyword evidence="1 2" id="KW-0238">DNA-binding</keyword>
<dbReference type="RefSeq" id="WP_161902198.1">
    <property type="nucleotide sequence ID" value="NZ_MAEL01000040.1"/>
</dbReference>
<gene>
    <name evidence="4" type="ORF">BAU17_12230</name>
</gene>
<dbReference type="InterPro" id="IPR009057">
    <property type="entry name" value="Homeodomain-like_sf"/>
</dbReference>
<evidence type="ECO:0000256" key="2">
    <source>
        <dbReference type="PROSITE-ProRule" id="PRU00335"/>
    </source>
</evidence>
<name>A0ABQ6YZ06_9ENTE</name>
<dbReference type="InterPro" id="IPR001647">
    <property type="entry name" value="HTH_TetR"/>
</dbReference>
<dbReference type="EMBL" id="MAEL01000040">
    <property type="protein sequence ID" value="KAF1303471.1"/>
    <property type="molecule type" value="Genomic_DNA"/>
</dbReference>
<reference evidence="4 5" key="1">
    <citation type="submission" date="2016-06" db="EMBL/GenBank/DDBJ databases">
        <title>Four novel species of enterococci isolated from chicken manure.</title>
        <authorList>
            <person name="Van Tyne D."/>
        </authorList>
    </citation>
    <scope>NUCLEOTIDE SEQUENCE [LARGE SCALE GENOMIC DNA]</scope>
    <source>
        <strain evidence="4 5">CU12B</strain>
    </source>
</reference>
<evidence type="ECO:0000313" key="4">
    <source>
        <dbReference type="EMBL" id="KAF1303471.1"/>
    </source>
</evidence>
<dbReference type="PROSITE" id="PS50977">
    <property type="entry name" value="HTH_TETR_2"/>
    <property type="match status" value="1"/>
</dbReference>
<evidence type="ECO:0000313" key="5">
    <source>
        <dbReference type="Proteomes" id="UP000782705"/>
    </source>
</evidence>
<organism evidence="4 5">
    <name type="scientific">Candidatus Enterococcus willemsii</name>
    <dbReference type="NCBI Taxonomy" id="1857215"/>
    <lineage>
        <taxon>Bacteria</taxon>
        <taxon>Bacillati</taxon>
        <taxon>Bacillota</taxon>
        <taxon>Bacilli</taxon>
        <taxon>Lactobacillales</taxon>
        <taxon>Enterococcaceae</taxon>
        <taxon>Enterococcus</taxon>
    </lineage>
</organism>
<protein>
    <recommendedName>
        <fullName evidence="3">HTH tetR-type domain-containing protein</fullName>
    </recommendedName>
</protein>
<keyword evidence="5" id="KW-1185">Reference proteome</keyword>
<evidence type="ECO:0000256" key="1">
    <source>
        <dbReference type="ARBA" id="ARBA00023125"/>
    </source>
</evidence>
<evidence type="ECO:0000259" key="3">
    <source>
        <dbReference type="PROSITE" id="PS50977"/>
    </source>
</evidence>